<protein>
    <submittedName>
        <fullName evidence="5">Tetratricopeptide repeat protein</fullName>
    </submittedName>
</protein>
<evidence type="ECO:0000256" key="1">
    <source>
        <dbReference type="ARBA" id="ARBA00022737"/>
    </source>
</evidence>
<feature type="repeat" description="TPR" evidence="3">
    <location>
        <begin position="428"/>
        <end position="461"/>
    </location>
</feature>
<keyword evidence="4" id="KW-0812">Transmembrane</keyword>
<feature type="transmembrane region" description="Helical" evidence="4">
    <location>
        <begin position="133"/>
        <end position="149"/>
    </location>
</feature>
<feature type="transmembrane region" description="Helical" evidence="4">
    <location>
        <begin position="97"/>
        <end position="121"/>
    </location>
</feature>
<feature type="transmembrane region" description="Helical" evidence="4">
    <location>
        <begin position="262"/>
        <end position="279"/>
    </location>
</feature>
<name>A0AAW4L9H0_9BACT</name>
<keyword evidence="1" id="KW-0677">Repeat</keyword>
<feature type="transmembrane region" description="Helical" evidence="4">
    <location>
        <begin position="304"/>
        <end position="323"/>
    </location>
</feature>
<feature type="transmembrane region" description="Helical" evidence="4">
    <location>
        <begin position="188"/>
        <end position="212"/>
    </location>
</feature>
<dbReference type="Proteomes" id="UP000811899">
    <property type="component" value="Unassembled WGS sequence"/>
</dbReference>
<feature type="transmembrane region" description="Helical" evidence="4">
    <location>
        <begin position="155"/>
        <end position="176"/>
    </location>
</feature>
<feature type="transmembrane region" description="Helical" evidence="4">
    <location>
        <begin position="232"/>
        <end position="250"/>
    </location>
</feature>
<proteinExistence type="predicted"/>
<dbReference type="PROSITE" id="PS50005">
    <property type="entry name" value="TPR"/>
    <property type="match status" value="4"/>
</dbReference>
<dbReference type="InterPro" id="IPR011990">
    <property type="entry name" value="TPR-like_helical_dom_sf"/>
</dbReference>
<keyword evidence="4" id="KW-1133">Transmembrane helix</keyword>
<dbReference type="SUPFAM" id="SSF48452">
    <property type="entry name" value="TPR-like"/>
    <property type="match status" value="1"/>
</dbReference>
<sequence length="580" mass="65611">MVAFKIRYKLDVTKIQLLVIVLCAIIVNANTLYNDFVYDDIAQIVNNPWITDTKYIPDIFWNDATHAETKGISNYYRPMMNVIYLINYHVFAGLKAWGFHLVNIILHVAVTILVFWVAALLVRNDKLTTENTFLSVPLVSALVFAVHPIHTEVIAWIACVPELSFTLFCLLSLYSHMKSTVIFDKGHVYSLIFFGISMLCKETTIALLPILAIYDSIYGKEKFNIRSSIMRYLSFIVIIGIYLILRFNALSGMAPSNRYQELSTFEVIINTVPLFSQYLEKLILPVNLNAFYVLHPVHSITDIVWLYSLVIVVAFIVLGYVLFKKCKSAFFGLIIITMPLLPVLYIRKLGENTFAERYAYFPSIGFALMLGLLSTMKIINNDYRRKTLSALLLLVVVVYSIGTINRNTVWRDEISLFSDTLQKSPESSFIHFAMGAAFADKGNLDGAINEYLKALRIDPRDSEVHYNLGLALAKKEIIDAAIMEFRMAITLNPNYAQAHNNLGVALARKGELDSAIKEYQVALTLNPDHAQAHNNLGNALAKKGNLDAAIREYQVALTINPKDLDTQRNLELILARKLSH</sequence>
<keyword evidence="6" id="KW-1185">Reference proteome</keyword>
<dbReference type="RefSeq" id="WP_214171263.1">
    <property type="nucleotide sequence ID" value="NZ_JAHCVJ010000003.1"/>
</dbReference>
<feature type="repeat" description="TPR" evidence="3">
    <location>
        <begin position="530"/>
        <end position="563"/>
    </location>
</feature>
<dbReference type="GO" id="GO:0030968">
    <property type="term" value="P:endoplasmic reticulum unfolded protein response"/>
    <property type="evidence" value="ECO:0007669"/>
    <property type="project" value="TreeGrafter"/>
</dbReference>
<dbReference type="EMBL" id="JAHCVJ010000003">
    <property type="protein sequence ID" value="MBT0664492.1"/>
    <property type="molecule type" value="Genomic_DNA"/>
</dbReference>
<organism evidence="5 6">
    <name type="scientific">Geoanaerobacter pelophilus</name>
    <dbReference type="NCBI Taxonomy" id="60036"/>
    <lineage>
        <taxon>Bacteria</taxon>
        <taxon>Pseudomonadati</taxon>
        <taxon>Thermodesulfobacteriota</taxon>
        <taxon>Desulfuromonadia</taxon>
        <taxon>Geobacterales</taxon>
        <taxon>Geobacteraceae</taxon>
        <taxon>Geoanaerobacter</taxon>
    </lineage>
</organism>
<feature type="repeat" description="TPR" evidence="3">
    <location>
        <begin position="462"/>
        <end position="495"/>
    </location>
</feature>
<feature type="transmembrane region" description="Helical" evidence="4">
    <location>
        <begin position="12"/>
        <end position="33"/>
    </location>
</feature>
<comment type="caution">
    <text evidence="5">The sequence shown here is derived from an EMBL/GenBank/DDBJ whole genome shotgun (WGS) entry which is preliminary data.</text>
</comment>
<dbReference type="GO" id="GO:0000030">
    <property type="term" value="F:mannosyltransferase activity"/>
    <property type="evidence" value="ECO:0007669"/>
    <property type="project" value="TreeGrafter"/>
</dbReference>
<reference evidence="5 6" key="1">
    <citation type="submission" date="2021-05" db="EMBL/GenBank/DDBJ databases">
        <title>The draft genome of Geobacter pelophilus DSM 12255.</title>
        <authorList>
            <person name="Xu Z."/>
            <person name="Masuda Y."/>
            <person name="Itoh H."/>
            <person name="Senoo K."/>
        </authorList>
    </citation>
    <scope>NUCLEOTIDE SEQUENCE [LARGE SCALE GENOMIC DNA]</scope>
    <source>
        <strain evidence="5 6">DSM 12255</strain>
    </source>
</reference>
<evidence type="ECO:0000256" key="3">
    <source>
        <dbReference type="PROSITE-ProRule" id="PRU00339"/>
    </source>
</evidence>
<dbReference type="PANTHER" id="PTHR44227">
    <property type="match status" value="1"/>
</dbReference>
<gene>
    <name evidence="5" type="ORF">KI809_09290</name>
</gene>
<dbReference type="GO" id="GO:0035269">
    <property type="term" value="P:protein O-linked glycosylation via mannose"/>
    <property type="evidence" value="ECO:0007669"/>
    <property type="project" value="TreeGrafter"/>
</dbReference>
<feature type="transmembrane region" description="Helical" evidence="4">
    <location>
        <begin position="358"/>
        <end position="376"/>
    </location>
</feature>
<dbReference type="PROSITE" id="PS50293">
    <property type="entry name" value="TPR_REGION"/>
    <property type="match status" value="2"/>
</dbReference>
<accession>A0AAW4L9H0</accession>
<evidence type="ECO:0000256" key="4">
    <source>
        <dbReference type="SAM" id="Phobius"/>
    </source>
</evidence>
<evidence type="ECO:0000313" key="6">
    <source>
        <dbReference type="Proteomes" id="UP000811899"/>
    </source>
</evidence>
<evidence type="ECO:0000256" key="2">
    <source>
        <dbReference type="ARBA" id="ARBA00022803"/>
    </source>
</evidence>
<dbReference type="InterPro" id="IPR052346">
    <property type="entry name" value="O-mannosyl-transferase_TMTC"/>
</dbReference>
<feature type="repeat" description="TPR" evidence="3">
    <location>
        <begin position="496"/>
        <end position="529"/>
    </location>
</feature>
<dbReference type="Gene3D" id="1.25.40.10">
    <property type="entry name" value="Tetratricopeptide repeat domain"/>
    <property type="match status" value="1"/>
</dbReference>
<dbReference type="PANTHER" id="PTHR44227:SF3">
    <property type="entry name" value="PROTEIN O-MANNOSYL-TRANSFERASE TMTC4"/>
    <property type="match status" value="1"/>
</dbReference>
<dbReference type="AlphaFoldDB" id="A0AAW4L9H0"/>
<keyword evidence="4" id="KW-0472">Membrane</keyword>
<keyword evidence="2 3" id="KW-0802">TPR repeat</keyword>
<feature type="transmembrane region" description="Helical" evidence="4">
    <location>
        <begin position="330"/>
        <end position="346"/>
    </location>
</feature>
<dbReference type="SMART" id="SM00028">
    <property type="entry name" value="TPR"/>
    <property type="match status" value="4"/>
</dbReference>
<feature type="transmembrane region" description="Helical" evidence="4">
    <location>
        <begin position="388"/>
        <end position="405"/>
    </location>
</feature>
<dbReference type="InterPro" id="IPR019734">
    <property type="entry name" value="TPR_rpt"/>
</dbReference>
<evidence type="ECO:0000313" key="5">
    <source>
        <dbReference type="EMBL" id="MBT0664492.1"/>
    </source>
</evidence>
<dbReference type="Pfam" id="PF13414">
    <property type="entry name" value="TPR_11"/>
    <property type="match status" value="2"/>
</dbReference>